<evidence type="ECO:0008006" key="4">
    <source>
        <dbReference type="Google" id="ProtNLM"/>
    </source>
</evidence>
<dbReference type="EMBL" id="JPLY01000003">
    <property type="protein sequence ID" value="KFC21858.1"/>
    <property type="molecule type" value="Genomic_DNA"/>
</dbReference>
<dbReference type="STRING" id="421072.SAMN04488097_2147"/>
<evidence type="ECO:0000313" key="3">
    <source>
        <dbReference type="Proteomes" id="UP000028623"/>
    </source>
</evidence>
<feature type="signal peptide" evidence="1">
    <location>
        <begin position="1"/>
        <end position="18"/>
    </location>
</feature>
<accession>A0A085BHB3</accession>
<gene>
    <name evidence="2" type="ORF">IO89_07670</name>
</gene>
<keyword evidence="1" id="KW-0732">Signal</keyword>
<dbReference type="AlphaFoldDB" id="A0A085BHB3"/>
<dbReference type="Proteomes" id="UP000028623">
    <property type="component" value="Unassembled WGS sequence"/>
</dbReference>
<keyword evidence="3" id="KW-1185">Reference proteome</keyword>
<dbReference type="OrthoDB" id="1265736at2"/>
<sequence>MKKTLLVLTVLLSTSVLAQSEEHKSKTMGFYVSPNVQVGYNLGNSIKDGQNQDSPYYQQYVAPYLPNDFTYGVGVVGGYHLLPFFALGTGLKYNYVSDNLHLLNWTIQPKFIFGKDEGKFVVEFEYGKQFNTSNINNTHYFGGKLGYQDSFSKQLIQEGGLFICRYNSDVSNAYFIGISVSATIFSNRNYTVYGRD</sequence>
<protein>
    <recommendedName>
        <fullName evidence="4">Outer membrane protein beta-barrel domain-containing protein</fullName>
    </recommendedName>
</protein>
<organism evidence="2 3">
    <name type="scientific">Epilithonimonas lactis</name>
    <dbReference type="NCBI Taxonomy" id="421072"/>
    <lineage>
        <taxon>Bacteria</taxon>
        <taxon>Pseudomonadati</taxon>
        <taxon>Bacteroidota</taxon>
        <taxon>Flavobacteriia</taxon>
        <taxon>Flavobacteriales</taxon>
        <taxon>Weeksellaceae</taxon>
        <taxon>Chryseobacterium group</taxon>
        <taxon>Epilithonimonas</taxon>
    </lineage>
</organism>
<proteinExistence type="predicted"/>
<feature type="chain" id="PRO_5001787060" description="Outer membrane protein beta-barrel domain-containing protein" evidence="1">
    <location>
        <begin position="19"/>
        <end position="196"/>
    </location>
</feature>
<evidence type="ECO:0000313" key="2">
    <source>
        <dbReference type="EMBL" id="KFC21858.1"/>
    </source>
</evidence>
<reference evidence="2 3" key="1">
    <citation type="submission" date="2014-07" db="EMBL/GenBank/DDBJ databases">
        <title>Epilithonimonas lactis LMG 22401 Genome.</title>
        <authorList>
            <person name="Pipes S.E."/>
            <person name="Stropko S.J."/>
        </authorList>
    </citation>
    <scope>NUCLEOTIDE SEQUENCE [LARGE SCALE GENOMIC DNA]</scope>
    <source>
        <strain evidence="2 3">LMG 24401</strain>
    </source>
</reference>
<comment type="caution">
    <text evidence="2">The sequence shown here is derived from an EMBL/GenBank/DDBJ whole genome shotgun (WGS) entry which is preliminary data.</text>
</comment>
<dbReference type="eggNOG" id="ENOG5033G6A">
    <property type="taxonomic scope" value="Bacteria"/>
</dbReference>
<evidence type="ECO:0000256" key="1">
    <source>
        <dbReference type="SAM" id="SignalP"/>
    </source>
</evidence>
<name>A0A085BHB3_9FLAO</name>
<dbReference type="RefSeq" id="WP_034975073.1">
    <property type="nucleotide sequence ID" value="NZ_FOFI01000003.1"/>
</dbReference>